<evidence type="ECO:0000313" key="2">
    <source>
        <dbReference type="EMBL" id="GAA4312900.1"/>
    </source>
</evidence>
<organism evidence="2 3">
    <name type="scientific">Streptomyces venetus</name>
    <dbReference type="NCBI Taxonomy" id="1701086"/>
    <lineage>
        <taxon>Bacteria</taxon>
        <taxon>Bacillati</taxon>
        <taxon>Actinomycetota</taxon>
        <taxon>Actinomycetes</taxon>
        <taxon>Kitasatosporales</taxon>
        <taxon>Streptomycetaceae</taxon>
        <taxon>Streptomyces</taxon>
    </lineage>
</organism>
<evidence type="ECO:0000313" key="3">
    <source>
        <dbReference type="Proteomes" id="UP001501115"/>
    </source>
</evidence>
<sequence>MARRSARVPCGDRGADEPYGLERQIRVAGVDGSVDHTDHDIGVSGGACGEGGQRSRS</sequence>
<feature type="region of interest" description="Disordered" evidence="1">
    <location>
        <begin position="33"/>
        <end position="57"/>
    </location>
</feature>
<name>A0ABP8FXH3_9ACTN</name>
<gene>
    <name evidence="2" type="ORF">GCM10023086_33630</name>
</gene>
<dbReference type="Proteomes" id="UP001501115">
    <property type="component" value="Unassembled WGS sequence"/>
</dbReference>
<reference evidence="3" key="1">
    <citation type="journal article" date="2019" name="Int. J. Syst. Evol. Microbiol.">
        <title>The Global Catalogue of Microorganisms (GCM) 10K type strain sequencing project: providing services to taxonomists for standard genome sequencing and annotation.</title>
        <authorList>
            <consortium name="The Broad Institute Genomics Platform"/>
            <consortium name="The Broad Institute Genome Sequencing Center for Infectious Disease"/>
            <person name="Wu L."/>
            <person name="Ma J."/>
        </authorList>
    </citation>
    <scope>NUCLEOTIDE SEQUENCE [LARGE SCALE GENOMIC DNA]</scope>
    <source>
        <strain evidence="3">JCM 31290</strain>
    </source>
</reference>
<evidence type="ECO:0000256" key="1">
    <source>
        <dbReference type="SAM" id="MobiDB-lite"/>
    </source>
</evidence>
<comment type="caution">
    <text evidence="2">The sequence shown here is derived from an EMBL/GenBank/DDBJ whole genome shotgun (WGS) entry which is preliminary data.</text>
</comment>
<feature type="compositionally biased region" description="Gly residues" evidence="1">
    <location>
        <begin position="43"/>
        <end position="57"/>
    </location>
</feature>
<accession>A0ABP8FXH3</accession>
<proteinExistence type="predicted"/>
<dbReference type="EMBL" id="BAABET010000004">
    <property type="protein sequence ID" value="GAA4312900.1"/>
    <property type="molecule type" value="Genomic_DNA"/>
</dbReference>
<protein>
    <submittedName>
        <fullName evidence="2">Uncharacterized protein</fullName>
    </submittedName>
</protein>
<keyword evidence="3" id="KW-1185">Reference proteome</keyword>